<evidence type="ECO:0000256" key="2">
    <source>
        <dbReference type="ARBA" id="ARBA00022676"/>
    </source>
</evidence>
<dbReference type="Pfam" id="PF06722">
    <property type="entry name" value="EryCIII-like_C"/>
    <property type="match status" value="1"/>
</dbReference>
<dbReference type="InterPro" id="IPR030953">
    <property type="entry name" value="Glycosyl_450act"/>
</dbReference>
<dbReference type="InterPro" id="IPR002213">
    <property type="entry name" value="UDP_glucos_trans"/>
</dbReference>
<sequence>MRVLMTSFAHSTHYYSLVPMAWALRAAGHEVRVASQPSLTDTIVRSGLTAVPVGDDQAIIDLLTEIGGDLVPYQRGLDFTETRPEVLTWEYLLGQQTMLSALCFAPLNGDSTMDDMVALAREWEPDLVIWEPFTYSGPVAARAVGATHARLLWGPDVVGNSRRLFTEALARQPVEQREDPMAEWLRGTLCRYDCEIGADEVESLVTGEWTIDPTPMSSRLPVPSRQIAMRYVPYNSPSVVPDWVAKAERPRVCFTLGVSGRETYGKDVVSFQDLLGALGDLDIEVVATLNDAQREHLGSLPDNLRICDFVPLDVLLPSCAAIIHHGGAGTWSTATLYGVPQIIIPSLWDAPLKAQQAQRLGTGIAIRPEELDAASLRAAVVRVLDTPSFAAAAHRQRDELLAAPSPAEVVPILERLTADHRSGRMADTVTGRVCKKGQPA</sequence>
<dbReference type="FunFam" id="3.40.50.2000:FF:000072">
    <property type="entry name" value="Glycosyl transferase"/>
    <property type="match status" value="1"/>
</dbReference>
<dbReference type="PANTHER" id="PTHR48050">
    <property type="entry name" value="STEROL 3-BETA-GLUCOSYLTRANSFERASE"/>
    <property type="match status" value="1"/>
</dbReference>
<comment type="similarity">
    <text evidence="1">Belongs to the glycosyltransferase 28 family.</text>
</comment>
<dbReference type="Gene3D" id="3.40.50.2000">
    <property type="entry name" value="Glycogen Phosphorylase B"/>
    <property type="match status" value="2"/>
</dbReference>
<feature type="domain" description="Erythromycin biosynthesis protein CIII-like C-terminal" evidence="5">
    <location>
        <begin position="273"/>
        <end position="416"/>
    </location>
</feature>
<dbReference type="GO" id="GO:0008194">
    <property type="term" value="F:UDP-glycosyltransferase activity"/>
    <property type="evidence" value="ECO:0007669"/>
    <property type="project" value="InterPro"/>
</dbReference>
<organism evidence="7">
    <name type="scientific">Salinispora mooreana</name>
    <dbReference type="NCBI Taxonomy" id="999545"/>
    <lineage>
        <taxon>Bacteria</taxon>
        <taxon>Bacillati</taxon>
        <taxon>Actinomycetota</taxon>
        <taxon>Actinomycetes</taxon>
        <taxon>Micromonosporales</taxon>
        <taxon>Micromonosporaceae</taxon>
        <taxon>Salinispora</taxon>
    </lineage>
</organism>
<evidence type="ECO:0000259" key="5">
    <source>
        <dbReference type="Pfam" id="PF06722"/>
    </source>
</evidence>
<dbReference type="Pfam" id="PF21036">
    <property type="entry name" value="EryCIII-like_N"/>
    <property type="match status" value="1"/>
</dbReference>
<dbReference type="InterPro" id="IPR010610">
    <property type="entry name" value="EryCIII-like_C"/>
</dbReference>
<dbReference type="SUPFAM" id="SSF53756">
    <property type="entry name" value="UDP-Glycosyltransferase/glycogen phosphorylase"/>
    <property type="match status" value="1"/>
</dbReference>
<dbReference type="CDD" id="cd03784">
    <property type="entry name" value="GT1_Gtf-like"/>
    <property type="match status" value="1"/>
</dbReference>
<dbReference type="EMBL" id="KP997155">
    <property type="protein sequence ID" value="AKG06381.1"/>
    <property type="molecule type" value="Genomic_DNA"/>
</dbReference>
<keyword evidence="4" id="KW-0045">Antibiotic biosynthesis</keyword>
<dbReference type="InterPro" id="IPR050426">
    <property type="entry name" value="Glycosyltransferase_28"/>
</dbReference>
<dbReference type="PANTHER" id="PTHR48050:SF13">
    <property type="entry name" value="STEROL 3-BETA-GLUCOSYLTRANSFERASE UGT80A2"/>
    <property type="match status" value="1"/>
</dbReference>
<evidence type="ECO:0000256" key="3">
    <source>
        <dbReference type="ARBA" id="ARBA00022679"/>
    </source>
</evidence>
<keyword evidence="3 7" id="KW-0808">Transferase</keyword>
<evidence type="ECO:0000259" key="6">
    <source>
        <dbReference type="Pfam" id="PF21036"/>
    </source>
</evidence>
<evidence type="ECO:0000256" key="4">
    <source>
        <dbReference type="ARBA" id="ARBA00023194"/>
    </source>
</evidence>
<dbReference type="AlphaFoldDB" id="A0A0F7EUX7"/>
<proteinExistence type="inferred from homology"/>
<dbReference type="InterPro" id="IPR048284">
    <property type="entry name" value="EryCIII-like_N"/>
</dbReference>
<feature type="domain" description="Erythromycin biosynthesis protein CIII-like N-terminal" evidence="6">
    <location>
        <begin position="22"/>
        <end position="257"/>
    </location>
</feature>
<dbReference type="NCBIfam" id="TIGR04516">
    <property type="entry name" value="glycosyl_450act"/>
    <property type="match status" value="1"/>
</dbReference>
<dbReference type="GO" id="GO:0017000">
    <property type="term" value="P:antibiotic biosynthetic process"/>
    <property type="evidence" value="ECO:0007669"/>
    <property type="project" value="UniProtKB-KW"/>
</dbReference>
<name>A0A0F7EUX7_9ACTN</name>
<keyword evidence="2" id="KW-0328">Glycosyltransferase</keyword>
<reference evidence="7" key="1">
    <citation type="journal article" date="2015" name="ChemBioChem">
        <title>Salinipyrone and Pacificanone Are Biosynthetic By-products of the Rosamicin Polyketide Synthase.</title>
        <authorList>
            <person name="Moore B.S."/>
            <person name="Awakawa T."/>
            <person name="Cruesemann M."/>
            <person name="Munguia J."/>
            <person name="Ziemert N."/>
            <person name="Nizet V."/>
            <person name="Fenical W."/>
        </authorList>
    </citation>
    <scope>NUCLEOTIDE SEQUENCE</scope>
    <source>
        <strain evidence="7">CNS-237</strain>
    </source>
</reference>
<gene>
    <name evidence="7" type="primary">spr13</name>
</gene>
<evidence type="ECO:0000313" key="7">
    <source>
        <dbReference type="EMBL" id="AKG06381.1"/>
    </source>
</evidence>
<dbReference type="GO" id="GO:0016758">
    <property type="term" value="F:hexosyltransferase activity"/>
    <property type="evidence" value="ECO:0007669"/>
    <property type="project" value="UniProtKB-ARBA"/>
</dbReference>
<evidence type="ECO:0000256" key="1">
    <source>
        <dbReference type="ARBA" id="ARBA00006962"/>
    </source>
</evidence>
<accession>A0A0F7EUX7</accession>
<protein>
    <submittedName>
        <fullName evidence="7">Glycosyltransferase</fullName>
    </submittedName>
</protein>